<keyword evidence="2" id="KW-1185">Reference proteome</keyword>
<comment type="caution">
    <text evidence="1">The sequence shown here is derived from an EMBL/GenBank/DDBJ whole genome shotgun (WGS) entry which is preliminary data.</text>
</comment>
<accession>A0AAD5CPC5</accession>
<reference evidence="1" key="1">
    <citation type="submission" date="2022-06" db="EMBL/GenBank/DDBJ databases">
        <title>Uncovering the hologenomic basis of an extraordinary plant invasion.</title>
        <authorList>
            <person name="Bieker V.C."/>
            <person name="Martin M.D."/>
            <person name="Gilbert T."/>
            <person name="Hodgins K."/>
            <person name="Battlay P."/>
            <person name="Petersen B."/>
            <person name="Wilson J."/>
        </authorList>
    </citation>
    <scope>NUCLEOTIDE SEQUENCE</scope>
    <source>
        <strain evidence="1">AA19_3_7</strain>
        <tissue evidence="1">Leaf</tissue>
    </source>
</reference>
<name>A0AAD5CPC5_AMBAR</name>
<dbReference type="Gene3D" id="3.40.50.300">
    <property type="entry name" value="P-loop containing nucleotide triphosphate hydrolases"/>
    <property type="match status" value="1"/>
</dbReference>
<dbReference type="PANTHER" id="PTHR43977">
    <property type="entry name" value="STRUCTURAL MAINTENANCE OF CHROMOSOMES PROTEIN 3"/>
    <property type="match status" value="1"/>
</dbReference>
<gene>
    <name evidence="1" type="ORF">M8C21_011023</name>
</gene>
<dbReference type="EMBL" id="JAMZMK010007159">
    <property type="protein sequence ID" value="KAI7745681.1"/>
    <property type="molecule type" value="Genomic_DNA"/>
</dbReference>
<dbReference type="Proteomes" id="UP001206925">
    <property type="component" value="Unassembled WGS sequence"/>
</dbReference>
<proteinExistence type="predicted"/>
<dbReference type="AlphaFoldDB" id="A0AAD5CPC5"/>
<dbReference type="InterPro" id="IPR027417">
    <property type="entry name" value="P-loop_NTPase"/>
</dbReference>
<evidence type="ECO:0000313" key="1">
    <source>
        <dbReference type="EMBL" id="KAI7745681.1"/>
    </source>
</evidence>
<organism evidence="1 2">
    <name type="scientific">Ambrosia artemisiifolia</name>
    <name type="common">Common ragweed</name>
    <dbReference type="NCBI Taxonomy" id="4212"/>
    <lineage>
        <taxon>Eukaryota</taxon>
        <taxon>Viridiplantae</taxon>
        <taxon>Streptophyta</taxon>
        <taxon>Embryophyta</taxon>
        <taxon>Tracheophyta</taxon>
        <taxon>Spermatophyta</taxon>
        <taxon>Magnoliopsida</taxon>
        <taxon>eudicotyledons</taxon>
        <taxon>Gunneridae</taxon>
        <taxon>Pentapetalae</taxon>
        <taxon>asterids</taxon>
        <taxon>campanulids</taxon>
        <taxon>Asterales</taxon>
        <taxon>Asteraceae</taxon>
        <taxon>Asteroideae</taxon>
        <taxon>Heliantheae alliance</taxon>
        <taxon>Heliantheae</taxon>
        <taxon>Ambrosia</taxon>
    </lineage>
</organism>
<evidence type="ECO:0000313" key="2">
    <source>
        <dbReference type="Proteomes" id="UP001206925"/>
    </source>
</evidence>
<protein>
    <submittedName>
        <fullName evidence="1">Uncharacterized protein</fullName>
    </submittedName>
</protein>
<sequence>MVRRLADVTSTQFITTTFHPELVKVADKVYGVTQKNEVSRVNVVTMDEALDFIVHDQSHKGK</sequence>